<protein>
    <submittedName>
        <fullName evidence="6">Uncharacterized protein</fullName>
    </submittedName>
</protein>
<dbReference type="InterPro" id="IPR052295">
    <property type="entry name" value="Odorant-binding_protein"/>
</dbReference>
<keyword evidence="5" id="KW-0732">Signal</keyword>
<feature type="chain" id="PRO_5044800352" evidence="5">
    <location>
        <begin position="17"/>
        <end position="189"/>
    </location>
</feature>
<feature type="compositionally biased region" description="Pro residues" evidence="4">
    <location>
        <begin position="70"/>
        <end position="82"/>
    </location>
</feature>
<dbReference type="InterPro" id="IPR036728">
    <property type="entry name" value="PBP_GOBP_sf"/>
</dbReference>
<dbReference type="EMBL" id="JBEDNZ010000013">
    <property type="protein sequence ID" value="KAL0830395.1"/>
    <property type="molecule type" value="Genomic_DNA"/>
</dbReference>
<dbReference type="Proteomes" id="UP001549921">
    <property type="component" value="Unassembled WGS sequence"/>
</dbReference>
<evidence type="ECO:0000313" key="6">
    <source>
        <dbReference type="EMBL" id="KAL0830395.1"/>
    </source>
</evidence>
<sequence>MIGLVIFAAVFQVILCQVPHPFPPNVPEQCRRPPQGVSERPHECCKIPSFFPEEDFQECGFKKLEDGPEGPGPRGPRGPHGPPDCTKQICIMKKHNLLKEESSVDPDAAKEFLQKWAEANPEWKEPMEKAIENCVGKQLPGPPQICEPNKMVFCLSSTLFGACPKWEESEGCQTLKAHIEECSQFFPKP</sequence>
<name>A0ABD0T1L5_LOXSC</name>
<dbReference type="PANTHER" id="PTHR21066">
    <property type="entry name" value="ODORANT-BINDING PROTEIN 59A-RELATED"/>
    <property type="match status" value="1"/>
</dbReference>
<gene>
    <name evidence="6" type="ORF">ABMA28_002576</name>
</gene>
<dbReference type="SUPFAM" id="SSF47565">
    <property type="entry name" value="Insect pheromone/odorant-binding proteins"/>
    <property type="match status" value="1"/>
</dbReference>
<evidence type="ECO:0000256" key="1">
    <source>
        <dbReference type="ARBA" id="ARBA00004613"/>
    </source>
</evidence>
<dbReference type="GO" id="GO:0005576">
    <property type="term" value="C:extracellular region"/>
    <property type="evidence" value="ECO:0007669"/>
    <property type="project" value="UniProtKB-SubCell"/>
</dbReference>
<organism evidence="6 7">
    <name type="scientific">Loxostege sticticalis</name>
    <name type="common">Beet webworm moth</name>
    <dbReference type="NCBI Taxonomy" id="481309"/>
    <lineage>
        <taxon>Eukaryota</taxon>
        <taxon>Metazoa</taxon>
        <taxon>Ecdysozoa</taxon>
        <taxon>Arthropoda</taxon>
        <taxon>Hexapoda</taxon>
        <taxon>Insecta</taxon>
        <taxon>Pterygota</taxon>
        <taxon>Neoptera</taxon>
        <taxon>Endopterygota</taxon>
        <taxon>Lepidoptera</taxon>
        <taxon>Glossata</taxon>
        <taxon>Ditrysia</taxon>
        <taxon>Pyraloidea</taxon>
        <taxon>Crambidae</taxon>
        <taxon>Pyraustinae</taxon>
        <taxon>Loxostege</taxon>
    </lineage>
</organism>
<accession>A0ABD0T1L5</accession>
<reference evidence="6 7" key="1">
    <citation type="submission" date="2024-06" db="EMBL/GenBank/DDBJ databases">
        <title>A chromosome-level genome assembly of beet webworm, Loxostege sticticalis.</title>
        <authorList>
            <person name="Zhang Y."/>
        </authorList>
    </citation>
    <scope>NUCLEOTIDE SEQUENCE [LARGE SCALE GENOMIC DNA]</scope>
    <source>
        <strain evidence="6">AQ028</strain>
        <tissue evidence="6">Male pupae</tissue>
    </source>
</reference>
<proteinExistence type="inferred from homology"/>
<keyword evidence="3" id="KW-0964">Secreted</keyword>
<evidence type="ECO:0000256" key="5">
    <source>
        <dbReference type="SAM" id="SignalP"/>
    </source>
</evidence>
<dbReference type="AlphaFoldDB" id="A0ABD0T1L5"/>
<comment type="subcellular location">
    <subcellularLocation>
        <location evidence="1">Secreted</location>
    </subcellularLocation>
</comment>
<comment type="similarity">
    <text evidence="2">Belongs to the PBP/GOBP family.</text>
</comment>
<dbReference type="PANTHER" id="PTHR21066:SF3">
    <property type="entry name" value="IP02236P"/>
    <property type="match status" value="1"/>
</dbReference>
<comment type="caution">
    <text evidence="6">The sequence shown here is derived from an EMBL/GenBank/DDBJ whole genome shotgun (WGS) entry which is preliminary data.</text>
</comment>
<evidence type="ECO:0000256" key="3">
    <source>
        <dbReference type="ARBA" id="ARBA00022525"/>
    </source>
</evidence>
<dbReference type="Gene3D" id="1.10.238.270">
    <property type="match status" value="1"/>
</dbReference>
<evidence type="ECO:0000313" key="7">
    <source>
        <dbReference type="Proteomes" id="UP001549921"/>
    </source>
</evidence>
<feature type="signal peptide" evidence="5">
    <location>
        <begin position="1"/>
        <end position="16"/>
    </location>
</feature>
<feature type="region of interest" description="Disordered" evidence="4">
    <location>
        <begin position="61"/>
        <end position="83"/>
    </location>
</feature>
<evidence type="ECO:0000256" key="4">
    <source>
        <dbReference type="SAM" id="MobiDB-lite"/>
    </source>
</evidence>
<evidence type="ECO:0000256" key="2">
    <source>
        <dbReference type="ARBA" id="ARBA00008098"/>
    </source>
</evidence>